<dbReference type="InterPro" id="IPR018120">
    <property type="entry name" value="Glyco_hydro_1_AS"/>
</dbReference>
<dbReference type="InterPro" id="IPR017853">
    <property type="entry name" value="GH"/>
</dbReference>
<dbReference type="PROSITE" id="PS00572">
    <property type="entry name" value="GLYCOSYL_HYDROL_F1_1"/>
    <property type="match status" value="1"/>
</dbReference>
<dbReference type="PANTHER" id="PTHR10353">
    <property type="entry name" value="GLYCOSYL HYDROLASE"/>
    <property type="match status" value="1"/>
</dbReference>
<dbReference type="Gene3D" id="3.20.20.80">
    <property type="entry name" value="Glycosidases"/>
    <property type="match status" value="1"/>
</dbReference>
<comment type="similarity">
    <text evidence="1 8">Belongs to the glycosyl hydrolase 1 family.</text>
</comment>
<reference evidence="10" key="2">
    <citation type="journal article" date="2023" name="Science">
        <title>Genomic signatures of disease resistance in endangered staghorn corals.</title>
        <authorList>
            <person name="Vollmer S.V."/>
            <person name="Selwyn J.D."/>
            <person name="Despard B.A."/>
            <person name="Roesel C.L."/>
        </authorList>
    </citation>
    <scope>NUCLEOTIDE SEQUENCE</scope>
    <source>
        <strain evidence="10">K2</strain>
    </source>
</reference>
<dbReference type="PANTHER" id="PTHR10353:SF36">
    <property type="entry name" value="LP05116P"/>
    <property type="match status" value="1"/>
</dbReference>
<dbReference type="PRINTS" id="PR00131">
    <property type="entry name" value="GLHYDRLASE1"/>
</dbReference>
<evidence type="ECO:0000256" key="7">
    <source>
        <dbReference type="PROSITE-ProRule" id="PRU10055"/>
    </source>
</evidence>
<sequence>MQTAREPASGTHSFMPPQLQKTGDVACDSYHKVDEDVKLLKNLGVSFYRFSISWSRVLPKGTVDEVNHVGVEYYQNLISLLLENNITPMVTLYHFDLPQALQDQFDGWLNPKMVDLFNDYAKFCFEAFGDRVRWWITFNEPWEAALLAHGLGMSPPNKKDIQSAPYKVAYVMLLAHAKAWHTYDQEFRPMQQGNLSIILNTNWGASKTDSQADRDAADRYMEWWLGWFAHPVFVNGDWPDVMKTTVMKNSEAKGIPNRLPEFTEEEKSFIKGTGDFFALNMYSTSIIEHKEFPHEVDWDYLTDRKLEESVDPSWEKGAPDWLYNTPWGLRNLLSWIKQRYNNPEIIITENGFAVDGESELEREAALKDTQRVEYLTAHVNEVLKAIQYDGVLVKGYFVWALMDNLEWMFGYRFRFGIHHVDFDDPNRPRTPKRSAHVYKEIIHYNGFPRHKEEKTEL</sequence>
<keyword evidence="6" id="KW-0326">Glycosidase</keyword>
<proteinExistence type="inferred from homology"/>
<feature type="region of interest" description="Disordered" evidence="9">
    <location>
        <begin position="1"/>
        <end position="20"/>
    </location>
</feature>
<reference evidence="10" key="1">
    <citation type="journal article" date="2023" name="G3 (Bethesda)">
        <title>Whole genome assembly and annotation of the endangered Caribbean coral Acropora cervicornis.</title>
        <authorList>
            <person name="Selwyn J.D."/>
            <person name="Vollmer S.V."/>
        </authorList>
    </citation>
    <scope>NUCLEOTIDE SEQUENCE</scope>
    <source>
        <strain evidence="10">K2</strain>
    </source>
</reference>
<comment type="subunit">
    <text evidence="2">Homodimer.</text>
</comment>
<evidence type="ECO:0000256" key="2">
    <source>
        <dbReference type="ARBA" id="ARBA00011738"/>
    </source>
</evidence>
<evidence type="ECO:0000256" key="6">
    <source>
        <dbReference type="ARBA" id="ARBA00023295"/>
    </source>
</evidence>
<evidence type="ECO:0000256" key="3">
    <source>
        <dbReference type="ARBA" id="ARBA00012744"/>
    </source>
</evidence>
<gene>
    <name evidence="10" type="ORF">P5673_012451</name>
</gene>
<keyword evidence="11" id="KW-1185">Reference proteome</keyword>
<accession>A0AAD9QMX9</accession>
<name>A0AAD9QMX9_ACRCE</name>
<dbReference type="Proteomes" id="UP001249851">
    <property type="component" value="Unassembled WGS sequence"/>
</dbReference>
<keyword evidence="5" id="KW-0325">Glycoprotein</keyword>
<organism evidence="10 11">
    <name type="scientific">Acropora cervicornis</name>
    <name type="common">Staghorn coral</name>
    <dbReference type="NCBI Taxonomy" id="6130"/>
    <lineage>
        <taxon>Eukaryota</taxon>
        <taxon>Metazoa</taxon>
        <taxon>Cnidaria</taxon>
        <taxon>Anthozoa</taxon>
        <taxon>Hexacorallia</taxon>
        <taxon>Scleractinia</taxon>
        <taxon>Astrocoeniina</taxon>
        <taxon>Acroporidae</taxon>
        <taxon>Acropora</taxon>
    </lineage>
</organism>
<evidence type="ECO:0000313" key="10">
    <source>
        <dbReference type="EMBL" id="KAK2564206.1"/>
    </source>
</evidence>
<comment type="caution">
    <text evidence="10">The sequence shown here is derived from an EMBL/GenBank/DDBJ whole genome shotgun (WGS) entry which is preliminary data.</text>
</comment>
<evidence type="ECO:0000313" key="11">
    <source>
        <dbReference type="Proteomes" id="UP001249851"/>
    </source>
</evidence>
<evidence type="ECO:0000256" key="5">
    <source>
        <dbReference type="ARBA" id="ARBA00023180"/>
    </source>
</evidence>
<dbReference type="InterPro" id="IPR001360">
    <property type="entry name" value="Glyco_hydro_1"/>
</dbReference>
<dbReference type="GO" id="GO:0005975">
    <property type="term" value="P:carbohydrate metabolic process"/>
    <property type="evidence" value="ECO:0007669"/>
    <property type="project" value="InterPro"/>
</dbReference>
<evidence type="ECO:0000256" key="8">
    <source>
        <dbReference type="RuleBase" id="RU003690"/>
    </source>
</evidence>
<dbReference type="EMBL" id="JARQWQ010000023">
    <property type="protein sequence ID" value="KAK2564206.1"/>
    <property type="molecule type" value="Genomic_DNA"/>
</dbReference>
<dbReference type="EC" id="3.2.1.21" evidence="3"/>
<dbReference type="GO" id="GO:0008422">
    <property type="term" value="F:beta-glucosidase activity"/>
    <property type="evidence" value="ECO:0007669"/>
    <property type="project" value="TreeGrafter"/>
</dbReference>
<feature type="active site" description="Nucleophile" evidence="7">
    <location>
        <position position="349"/>
    </location>
</feature>
<dbReference type="SUPFAM" id="SSF51445">
    <property type="entry name" value="(Trans)glycosidases"/>
    <property type="match status" value="1"/>
</dbReference>
<evidence type="ECO:0000256" key="1">
    <source>
        <dbReference type="ARBA" id="ARBA00010838"/>
    </source>
</evidence>
<evidence type="ECO:0000256" key="4">
    <source>
        <dbReference type="ARBA" id="ARBA00022801"/>
    </source>
</evidence>
<protein>
    <recommendedName>
        <fullName evidence="3">beta-glucosidase</fullName>
        <ecNumber evidence="3">3.2.1.21</ecNumber>
    </recommendedName>
</protein>
<keyword evidence="4" id="KW-0378">Hydrolase</keyword>
<dbReference type="AlphaFoldDB" id="A0AAD9QMX9"/>
<dbReference type="FunFam" id="3.20.20.80:FF:000013">
    <property type="entry name" value="lactase-phlorizin hydrolase"/>
    <property type="match status" value="1"/>
</dbReference>
<dbReference type="Pfam" id="PF00232">
    <property type="entry name" value="Glyco_hydro_1"/>
    <property type="match status" value="1"/>
</dbReference>
<evidence type="ECO:0000256" key="9">
    <source>
        <dbReference type="SAM" id="MobiDB-lite"/>
    </source>
</evidence>